<keyword evidence="2 4" id="KW-0863">Zinc-finger</keyword>
<keyword evidence="9" id="KW-1185">Reference proteome</keyword>
<feature type="compositionally biased region" description="Polar residues" evidence="6">
    <location>
        <begin position="318"/>
        <end position="328"/>
    </location>
</feature>
<feature type="compositionally biased region" description="Low complexity" evidence="6">
    <location>
        <begin position="335"/>
        <end position="346"/>
    </location>
</feature>
<evidence type="ECO:0000313" key="9">
    <source>
        <dbReference type="Proteomes" id="UP001201163"/>
    </source>
</evidence>
<reference evidence="8" key="1">
    <citation type="submission" date="2022-01" db="EMBL/GenBank/DDBJ databases">
        <title>Comparative genomics reveals a dynamic genome evolution in the ectomycorrhizal milk-cap (Lactarius) mushrooms.</title>
        <authorList>
            <consortium name="DOE Joint Genome Institute"/>
            <person name="Lebreton A."/>
            <person name="Tang N."/>
            <person name="Kuo A."/>
            <person name="LaButti K."/>
            <person name="Drula E."/>
            <person name="Barry K."/>
            <person name="Clum A."/>
            <person name="Lipzen A."/>
            <person name="Mousain D."/>
            <person name="Ng V."/>
            <person name="Wang R."/>
            <person name="Wang X."/>
            <person name="Dai Y."/>
            <person name="Henrissat B."/>
            <person name="Grigoriev I.V."/>
            <person name="Guerin-Laguette A."/>
            <person name="Yu F."/>
            <person name="Martin F.M."/>
        </authorList>
    </citation>
    <scope>NUCLEOTIDE SEQUENCE</scope>
    <source>
        <strain evidence="8">QP</strain>
    </source>
</reference>
<feature type="compositionally biased region" description="Basic and acidic residues" evidence="6">
    <location>
        <begin position="285"/>
        <end position="306"/>
    </location>
</feature>
<dbReference type="Proteomes" id="UP001201163">
    <property type="component" value="Unassembled WGS sequence"/>
</dbReference>
<dbReference type="Gene3D" id="3.30.40.10">
    <property type="entry name" value="Zinc/RING finger domain, C3HC4 (zinc finger)"/>
    <property type="match status" value="1"/>
</dbReference>
<evidence type="ECO:0000256" key="3">
    <source>
        <dbReference type="ARBA" id="ARBA00022833"/>
    </source>
</evidence>
<dbReference type="SUPFAM" id="SSF57850">
    <property type="entry name" value="RING/U-box"/>
    <property type="match status" value="1"/>
</dbReference>
<dbReference type="InterPro" id="IPR013083">
    <property type="entry name" value="Znf_RING/FYVE/PHD"/>
</dbReference>
<evidence type="ECO:0000256" key="5">
    <source>
        <dbReference type="SAM" id="Coils"/>
    </source>
</evidence>
<name>A0AAD4QHP7_9AGAM</name>
<dbReference type="SMART" id="SM00184">
    <property type="entry name" value="RING"/>
    <property type="match status" value="1"/>
</dbReference>
<gene>
    <name evidence="8" type="ORF">EDB92DRAFT_497778</name>
</gene>
<proteinExistence type="predicted"/>
<dbReference type="PROSITE" id="PS00518">
    <property type="entry name" value="ZF_RING_1"/>
    <property type="match status" value="1"/>
</dbReference>
<feature type="domain" description="RING-type" evidence="7">
    <location>
        <begin position="6"/>
        <end position="47"/>
    </location>
</feature>
<dbReference type="GO" id="GO:0008270">
    <property type="term" value="F:zinc ion binding"/>
    <property type="evidence" value="ECO:0007669"/>
    <property type="project" value="UniProtKB-KW"/>
</dbReference>
<feature type="coiled-coil region" evidence="5">
    <location>
        <begin position="157"/>
        <end position="258"/>
    </location>
</feature>
<comment type="caution">
    <text evidence="8">The sequence shown here is derived from an EMBL/GenBank/DDBJ whole genome shotgun (WGS) entry which is preliminary data.</text>
</comment>
<dbReference type="InterPro" id="IPR018957">
    <property type="entry name" value="Znf_C3HC4_RING-type"/>
</dbReference>
<evidence type="ECO:0000259" key="7">
    <source>
        <dbReference type="PROSITE" id="PS50089"/>
    </source>
</evidence>
<dbReference type="EMBL" id="JAKELL010000002">
    <property type="protein sequence ID" value="KAH9000394.1"/>
    <property type="molecule type" value="Genomic_DNA"/>
</dbReference>
<dbReference type="PROSITE" id="PS50089">
    <property type="entry name" value="ZF_RING_2"/>
    <property type="match status" value="1"/>
</dbReference>
<sequence>MADAECPVCINSFKLEGMRSLHCGHTYCSSCVERVIMTRVLKCPECRHDFVRGDVRRLFITPSTSNDKLAGQATLSDSAEEDGFIKQATHIASRLKKMDANSSPQTLKFAVEIIENVATIQSKRAQEILWKSVREFWTTLVPFFEEWQNIKDLPDQISAFKQQIKELDARCAVLERTTEIHLKQREQYSKSLDAKDREIAELKMTLRDAEEKSTEERERYRVLLARHSASETKYRAQVKQLKKDLKSLERESVTNKLQFEEESLIVEPGMPYEGARSHRLDVYNDSEGRKLLPQEESARAPKSDDHISEDEIDSLSSFHSTQPESQGRQAKRSLRSSSSSPSLRRPQFGSDWNLPRLRPRKLAGSESLPLQLDSRGRPKGLLQCGPRVRVKAK</sequence>
<evidence type="ECO:0000313" key="8">
    <source>
        <dbReference type="EMBL" id="KAH9000394.1"/>
    </source>
</evidence>
<organism evidence="8 9">
    <name type="scientific">Lactarius akahatsu</name>
    <dbReference type="NCBI Taxonomy" id="416441"/>
    <lineage>
        <taxon>Eukaryota</taxon>
        <taxon>Fungi</taxon>
        <taxon>Dikarya</taxon>
        <taxon>Basidiomycota</taxon>
        <taxon>Agaricomycotina</taxon>
        <taxon>Agaricomycetes</taxon>
        <taxon>Russulales</taxon>
        <taxon>Russulaceae</taxon>
        <taxon>Lactarius</taxon>
    </lineage>
</organism>
<dbReference type="AlphaFoldDB" id="A0AAD4QHP7"/>
<evidence type="ECO:0000256" key="4">
    <source>
        <dbReference type="PROSITE-ProRule" id="PRU00175"/>
    </source>
</evidence>
<dbReference type="InterPro" id="IPR001841">
    <property type="entry name" value="Znf_RING"/>
</dbReference>
<dbReference type="Pfam" id="PF00097">
    <property type="entry name" value="zf-C3HC4"/>
    <property type="match status" value="1"/>
</dbReference>
<dbReference type="InterPro" id="IPR017907">
    <property type="entry name" value="Znf_RING_CS"/>
</dbReference>
<keyword evidence="3" id="KW-0862">Zinc</keyword>
<dbReference type="CDD" id="cd16449">
    <property type="entry name" value="RING-HC"/>
    <property type="match status" value="1"/>
</dbReference>
<keyword evidence="1" id="KW-0479">Metal-binding</keyword>
<keyword evidence="5" id="KW-0175">Coiled coil</keyword>
<evidence type="ECO:0000256" key="1">
    <source>
        <dbReference type="ARBA" id="ARBA00022723"/>
    </source>
</evidence>
<evidence type="ECO:0000256" key="2">
    <source>
        <dbReference type="ARBA" id="ARBA00022771"/>
    </source>
</evidence>
<evidence type="ECO:0000256" key="6">
    <source>
        <dbReference type="SAM" id="MobiDB-lite"/>
    </source>
</evidence>
<accession>A0AAD4QHP7</accession>
<feature type="region of interest" description="Disordered" evidence="6">
    <location>
        <begin position="285"/>
        <end position="393"/>
    </location>
</feature>
<protein>
    <recommendedName>
        <fullName evidence="7">RING-type domain-containing protein</fullName>
    </recommendedName>
</protein>